<sequence>MTMQDTTHRLDPAPGTTVDVFTAERDPVLTVEPGETIVVRSLDASGYLQPQTTPGEKQPTMFAESRGHCLTGPIAVRGAEPGDLLAVRLVSLTPDPWGWTVAGALESPITERLGITGQPPAWLLWNLDAEAGSGSCNGGFTRALAPFLGVIGVAPQATGEFSTIPPRAVGGGNIDCKELVAGSTLYLPVAVAEAMLSLGDGHAAQGDGEVGGTAIECPMTTTLTVDLVPDEPPLRSIHAVTPAGRITFGFDPDLDVAMGDALDAMVCWLQVILDVDKSTALALASTAVDLRITQVANQTWGVHAVLPTGVLA</sequence>
<gene>
    <name evidence="1" type="ORF">GCM10009741_25830</name>
</gene>
<evidence type="ECO:0000313" key="2">
    <source>
        <dbReference type="Proteomes" id="UP001500363"/>
    </source>
</evidence>
<dbReference type="Gene3D" id="2.60.120.580">
    <property type="entry name" value="Acetamidase/Formamidase-like domains"/>
    <property type="match status" value="1"/>
</dbReference>
<keyword evidence="2" id="KW-1185">Reference proteome</keyword>
<name>A0ABP4LIT3_9ACTN</name>
<dbReference type="EMBL" id="BAAANC010000001">
    <property type="protein sequence ID" value="GAA1523023.1"/>
    <property type="molecule type" value="Genomic_DNA"/>
</dbReference>
<evidence type="ECO:0000313" key="1">
    <source>
        <dbReference type="EMBL" id="GAA1523023.1"/>
    </source>
</evidence>
<dbReference type="SUPFAM" id="SSF141130">
    <property type="entry name" value="Acetamidase/Formamidase-like"/>
    <property type="match status" value="1"/>
</dbReference>
<dbReference type="Proteomes" id="UP001500363">
    <property type="component" value="Unassembled WGS sequence"/>
</dbReference>
<proteinExistence type="predicted"/>
<dbReference type="Gene3D" id="3.10.28.20">
    <property type="entry name" value="Acetamidase/Formamidase-like domains"/>
    <property type="match status" value="1"/>
</dbReference>
<dbReference type="PANTHER" id="PTHR31891">
    <property type="entry name" value="FORMAMIDASE C869.04-RELATED"/>
    <property type="match status" value="1"/>
</dbReference>
<dbReference type="PANTHER" id="PTHR31891:SF1">
    <property type="entry name" value="FORMAMIDASE C869.04-RELATED"/>
    <property type="match status" value="1"/>
</dbReference>
<protein>
    <submittedName>
        <fullName evidence="1">Acetamidase/formamidase family protein</fullName>
    </submittedName>
</protein>
<dbReference type="Pfam" id="PF03069">
    <property type="entry name" value="FmdA_AmdA"/>
    <property type="match status" value="2"/>
</dbReference>
<comment type="caution">
    <text evidence="1">The sequence shown here is derived from an EMBL/GenBank/DDBJ whole genome shotgun (WGS) entry which is preliminary data.</text>
</comment>
<reference evidence="2" key="1">
    <citation type="journal article" date="2019" name="Int. J. Syst. Evol. Microbiol.">
        <title>The Global Catalogue of Microorganisms (GCM) 10K type strain sequencing project: providing services to taxonomists for standard genome sequencing and annotation.</title>
        <authorList>
            <consortium name="The Broad Institute Genomics Platform"/>
            <consortium name="The Broad Institute Genome Sequencing Center for Infectious Disease"/>
            <person name="Wu L."/>
            <person name="Ma J."/>
        </authorList>
    </citation>
    <scope>NUCLEOTIDE SEQUENCE [LARGE SCALE GENOMIC DNA]</scope>
    <source>
        <strain evidence="2">JCM 14303</strain>
    </source>
</reference>
<organism evidence="1 2">
    <name type="scientific">Kribbella lupini</name>
    <dbReference type="NCBI Taxonomy" id="291602"/>
    <lineage>
        <taxon>Bacteria</taxon>
        <taxon>Bacillati</taxon>
        <taxon>Actinomycetota</taxon>
        <taxon>Actinomycetes</taxon>
        <taxon>Propionibacteriales</taxon>
        <taxon>Kribbellaceae</taxon>
        <taxon>Kribbella</taxon>
    </lineage>
</organism>
<accession>A0ABP4LIT3</accession>
<dbReference type="RefSeq" id="WP_344173469.1">
    <property type="nucleotide sequence ID" value="NZ_BAAANC010000001.1"/>
</dbReference>
<dbReference type="InterPro" id="IPR004304">
    <property type="entry name" value="FmdA_AmdA"/>
</dbReference>